<gene>
    <name evidence="1" type="ORF">AB5J51_39085</name>
</gene>
<dbReference type="EMBL" id="CP165727">
    <property type="protein sequence ID" value="XDV68482.1"/>
    <property type="molecule type" value="Genomic_DNA"/>
</dbReference>
<organism evidence="1">
    <name type="scientific">Streptomyces sp. R33</name>
    <dbReference type="NCBI Taxonomy" id="3238629"/>
    <lineage>
        <taxon>Bacteria</taxon>
        <taxon>Bacillati</taxon>
        <taxon>Actinomycetota</taxon>
        <taxon>Actinomycetes</taxon>
        <taxon>Kitasatosporales</taxon>
        <taxon>Streptomycetaceae</taxon>
        <taxon>Streptomyces</taxon>
    </lineage>
</organism>
<protein>
    <recommendedName>
        <fullName evidence="2">DUF1871 family protein</fullName>
    </recommendedName>
</protein>
<dbReference type="SUPFAM" id="SSF116922">
    <property type="entry name" value="YugE-like"/>
    <property type="match status" value="1"/>
</dbReference>
<sequence length="96" mass="10535">MGSGTDVTENDLRHLLNEWDPIGVGDDVQDEYDCMPAPLLQRLRGGADQAEIGEFLRHELEDHFGLDPLGLRPDAMAGRLIAWWTSVGRADGAGCM</sequence>
<reference evidence="1" key="1">
    <citation type="submission" date="2024-08" db="EMBL/GenBank/DDBJ databases">
        <authorList>
            <person name="Yu S.T."/>
        </authorList>
    </citation>
    <scope>NUCLEOTIDE SEQUENCE</scope>
    <source>
        <strain evidence="1">R33</strain>
    </source>
</reference>
<dbReference type="AlphaFoldDB" id="A0AB39YIT9"/>
<accession>A0AB39YIT9</accession>
<proteinExistence type="predicted"/>
<evidence type="ECO:0000313" key="1">
    <source>
        <dbReference type="EMBL" id="XDV68482.1"/>
    </source>
</evidence>
<dbReference type="RefSeq" id="WP_369779992.1">
    <property type="nucleotide sequence ID" value="NZ_CP165727.1"/>
</dbReference>
<name>A0AB39YIT9_9ACTN</name>
<dbReference type="InterPro" id="IPR023162">
    <property type="entry name" value="Apc36109-like_dom_sf"/>
</dbReference>
<evidence type="ECO:0008006" key="2">
    <source>
        <dbReference type="Google" id="ProtNLM"/>
    </source>
</evidence>